<name>A0A8E2AWF5_9APHY</name>
<evidence type="ECO:0000256" key="1">
    <source>
        <dbReference type="SAM" id="MobiDB-lite"/>
    </source>
</evidence>
<dbReference type="Proteomes" id="UP000250043">
    <property type="component" value="Unassembled WGS sequence"/>
</dbReference>
<keyword evidence="3" id="KW-1185">Reference proteome</keyword>
<dbReference type="EMBL" id="KV722424">
    <property type="protein sequence ID" value="OCH89555.1"/>
    <property type="molecule type" value="Genomic_DNA"/>
</dbReference>
<organism evidence="2 3">
    <name type="scientific">Obba rivulosa</name>
    <dbReference type="NCBI Taxonomy" id="1052685"/>
    <lineage>
        <taxon>Eukaryota</taxon>
        <taxon>Fungi</taxon>
        <taxon>Dikarya</taxon>
        <taxon>Basidiomycota</taxon>
        <taxon>Agaricomycotina</taxon>
        <taxon>Agaricomycetes</taxon>
        <taxon>Polyporales</taxon>
        <taxon>Gelatoporiaceae</taxon>
        <taxon>Obba</taxon>
    </lineage>
</organism>
<sequence length="252" mass="27505">MCRTRSCVGGRLRLSVSIAMADAGMRVNFLTLTTLGHFGSPRGRAKTLALRPENTQQVPSNKKAMLCGTRGLSWRVDSRPEVLRSRQPRPRGPRGTNGGAWRPCLDLSQDIAGRLRCSPGDDLDPGIESSYQSNSCVQSATKLLLDVRRVPGVTRRLDSRNRTVFQAGIIPPPQSWNWIMACYAHAGAFRANYAQYLSPSAHQAHCFENPLKTGPMPYRACNSGTLQSGAWQSLSATWQGAAATTRIACCVC</sequence>
<feature type="region of interest" description="Disordered" evidence="1">
    <location>
        <begin position="79"/>
        <end position="102"/>
    </location>
</feature>
<proteinExistence type="predicted"/>
<dbReference type="AlphaFoldDB" id="A0A8E2AWF5"/>
<reference evidence="2 3" key="1">
    <citation type="submission" date="2016-07" db="EMBL/GenBank/DDBJ databases">
        <title>Draft genome of the white-rot fungus Obba rivulosa 3A-2.</title>
        <authorList>
            <consortium name="DOE Joint Genome Institute"/>
            <person name="Miettinen O."/>
            <person name="Riley R."/>
            <person name="Acob R."/>
            <person name="Barry K."/>
            <person name="Cullen D."/>
            <person name="De Vries R."/>
            <person name="Hainaut M."/>
            <person name="Hatakka A."/>
            <person name="Henrissat B."/>
            <person name="Hilden K."/>
            <person name="Kuo R."/>
            <person name="Labutti K."/>
            <person name="Lipzen A."/>
            <person name="Makela M.R."/>
            <person name="Sandor L."/>
            <person name="Spatafora J.W."/>
            <person name="Grigoriev I.V."/>
            <person name="Hibbett D.S."/>
        </authorList>
    </citation>
    <scope>NUCLEOTIDE SEQUENCE [LARGE SCALE GENOMIC DNA]</scope>
    <source>
        <strain evidence="2 3">3A-2</strain>
    </source>
</reference>
<accession>A0A8E2AWF5</accession>
<evidence type="ECO:0000313" key="2">
    <source>
        <dbReference type="EMBL" id="OCH89555.1"/>
    </source>
</evidence>
<protein>
    <submittedName>
        <fullName evidence="2">Uncharacterized protein</fullName>
    </submittedName>
</protein>
<evidence type="ECO:0000313" key="3">
    <source>
        <dbReference type="Proteomes" id="UP000250043"/>
    </source>
</evidence>
<gene>
    <name evidence="2" type="ORF">OBBRIDRAFT_660048</name>
</gene>